<evidence type="ECO:0000313" key="3">
    <source>
        <dbReference type="EMBL" id="PTX43111.1"/>
    </source>
</evidence>
<dbReference type="PIRSF" id="PIRSF015921">
    <property type="entry name" value="FA_sphinglp_des"/>
    <property type="match status" value="1"/>
</dbReference>
<keyword evidence="1" id="KW-1133">Transmembrane helix</keyword>
<dbReference type="Proteomes" id="UP000244174">
    <property type="component" value="Unassembled WGS sequence"/>
</dbReference>
<feature type="transmembrane region" description="Helical" evidence="1">
    <location>
        <begin position="44"/>
        <end position="62"/>
    </location>
</feature>
<evidence type="ECO:0000256" key="1">
    <source>
        <dbReference type="SAM" id="Phobius"/>
    </source>
</evidence>
<dbReference type="GO" id="GO:0008610">
    <property type="term" value="P:lipid biosynthetic process"/>
    <property type="evidence" value="ECO:0007669"/>
    <property type="project" value="UniProtKB-ARBA"/>
</dbReference>
<dbReference type="CDD" id="cd03506">
    <property type="entry name" value="Delta6-FADS-like"/>
    <property type="match status" value="1"/>
</dbReference>
<dbReference type="InterPro" id="IPR012171">
    <property type="entry name" value="Fatty_acid_desaturase"/>
</dbReference>
<gene>
    <name evidence="3" type="ORF">C8P64_1637</name>
</gene>
<dbReference type="PANTHER" id="PTHR19353">
    <property type="entry name" value="FATTY ACID DESATURASE 2"/>
    <property type="match status" value="1"/>
</dbReference>
<dbReference type="Pfam" id="PF00487">
    <property type="entry name" value="FA_desaturase"/>
    <property type="match status" value="1"/>
</dbReference>
<dbReference type="InterPro" id="IPR005804">
    <property type="entry name" value="FA_desaturase_dom"/>
</dbReference>
<feature type="transmembrane region" description="Helical" evidence="1">
    <location>
        <begin position="168"/>
        <end position="188"/>
    </location>
</feature>
<evidence type="ECO:0000259" key="2">
    <source>
        <dbReference type="Pfam" id="PF00487"/>
    </source>
</evidence>
<dbReference type="PANTHER" id="PTHR19353:SF19">
    <property type="entry name" value="DELTA(5) FATTY ACID DESATURASE C-RELATED"/>
    <property type="match status" value="1"/>
</dbReference>
<feature type="transmembrane region" description="Helical" evidence="1">
    <location>
        <begin position="235"/>
        <end position="257"/>
    </location>
</feature>
<feature type="domain" description="Fatty acid desaturase" evidence="2">
    <location>
        <begin position="70"/>
        <end position="342"/>
    </location>
</feature>
<dbReference type="EMBL" id="QBKQ01000002">
    <property type="protein sequence ID" value="PTX43111.1"/>
    <property type="molecule type" value="Genomic_DNA"/>
</dbReference>
<dbReference type="GO" id="GO:0016717">
    <property type="term" value="F:oxidoreductase activity, acting on paired donors, with oxidation of a pair of donors resulting in the reduction of molecular oxygen to two molecules of water"/>
    <property type="evidence" value="ECO:0007669"/>
    <property type="project" value="TreeGrafter"/>
</dbReference>
<keyword evidence="4" id="KW-1185">Reference proteome</keyword>
<feature type="transmembrane region" description="Helical" evidence="1">
    <location>
        <begin position="209"/>
        <end position="229"/>
    </location>
</feature>
<keyword evidence="1" id="KW-0472">Membrane</keyword>
<feature type="transmembrane region" description="Helical" evidence="1">
    <location>
        <begin position="68"/>
        <end position="88"/>
    </location>
</feature>
<evidence type="ECO:0000313" key="4">
    <source>
        <dbReference type="Proteomes" id="UP000244174"/>
    </source>
</evidence>
<reference evidence="3 4" key="1">
    <citation type="submission" date="2018-04" db="EMBL/GenBank/DDBJ databases">
        <title>Genomic Encyclopedia of Archaeal and Bacterial Type Strains, Phase II (KMG-II): from individual species to whole genera.</title>
        <authorList>
            <person name="Goeker M."/>
        </authorList>
    </citation>
    <scope>NUCLEOTIDE SEQUENCE [LARGE SCALE GENOMIC DNA]</scope>
    <source>
        <strain evidence="3 4">DSM 23082</strain>
    </source>
</reference>
<accession>A0A2T6AH32</accession>
<proteinExistence type="predicted"/>
<protein>
    <submittedName>
        <fullName evidence="3">Linoleoyl-CoA desaturase</fullName>
    </submittedName>
</protein>
<sequence>MNSTSINNPKFAQKRASEFSKTLRSRVNSYFKTNQISKHANGSMIVKTVLMLLVFIAPLVIINTGIVSSVWLIFALYITSGFGMAGIGMGIMHDAIHNSYSKNQKVNQYLGYTLNLIGANASIWKIQHNVLHHTFTNIEEADDDINPPFFLRFTPHTKRYMIHKFQHIYSWFFYGLSTVSWVTAKDFVRMARFKKMGFFKEGKAFNKELAKVIGWKIVSFGFVLVLPIIMAPVAWWIVVLAFISMHFVTGLLITTVFQLAHIVPTTEYPLPNEEGIVEGDWASHQLFTTSNFSPKSRLFSWFIGGLNYQIEHHLLPNICHVHYRKISHIVAQTAKEYGLPYHNKHSFVSAVGEHFKMLRQLGKMDNLRAG</sequence>
<dbReference type="AlphaFoldDB" id="A0A2T6AH32"/>
<comment type="caution">
    <text evidence="3">The sequence shown here is derived from an EMBL/GenBank/DDBJ whole genome shotgun (WGS) entry which is preliminary data.</text>
</comment>
<dbReference type="GO" id="GO:0016020">
    <property type="term" value="C:membrane"/>
    <property type="evidence" value="ECO:0007669"/>
    <property type="project" value="TreeGrafter"/>
</dbReference>
<keyword evidence="1" id="KW-0812">Transmembrane</keyword>
<name>A0A2T6AH32_9FLAO</name>
<organism evidence="3 4">
    <name type="scientific">Christiangramia gaetbulicola</name>
    <dbReference type="NCBI Taxonomy" id="703340"/>
    <lineage>
        <taxon>Bacteria</taxon>
        <taxon>Pseudomonadati</taxon>
        <taxon>Bacteroidota</taxon>
        <taxon>Flavobacteriia</taxon>
        <taxon>Flavobacteriales</taxon>
        <taxon>Flavobacteriaceae</taxon>
        <taxon>Christiangramia</taxon>
    </lineage>
</organism>